<evidence type="ECO:0000313" key="2">
    <source>
        <dbReference type="EMBL" id="RKD15029.1"/>
    </source>
</evidence>
<keyword evidence="3" id="KW-1185">Reference proteome</keyword>
<reference evidence="2 3" key="1">
    <citation type="submission" date="2016-07" db="EMBL/GenBank/DDBJ databases">
        <title>Genome of Pelobium manganitolerans.</title>
        <authorList>
            <person name="Wu S."/>
            <person name="Wang G."/>
        </authorList>
    </citation>
    <scope>NUCLEOTIDE SEQUENCE [LARGE SCALE GENOMIC DNA]</scope>
    <source>
        <strain evidence="2 3">YS-25</strain>
    </source>
</reference>
<protein>
    <submittedName>
        <fullName evidence="2">Uncharacterized protein</fullName>
    </submittedName>
</protein>
<accession>A0A419S4H7</accession>
<name>A0A419S4H7_9SPHI</name>
<sequence>METPKDPKARGQINPDKITNQPDKIVNKQKENLHEATNEEQWAHDVNEEFGDDFVLPDEDDDEEL</sequence>
<dbReference type="RefSeq" id="WP_120181893.1">
    <property type="nucleotide sequence ID" value="NZ_MBTA01000025.1"/>
</dbReference>
<feature type="compositionally biased region" description="Acidic residues" evidence="1">
    <location>
        <begin position="48"/>
        <end position="65"/>
    </location>
</feature>
<gene>
    <name evidence="2" type="ORF">BCY91_05730</name>
</gene>
<evidence type="ECO:0000313" key="3">
    <source>
        <dbReference type="Proteomes" id="UP000283433"/>
    </source>
</evidence>
<evidence type="ECO:0000256" key="1">
    <source>
        <dbReference type="SAM" id="MobiDB-lite"/>
    </source>
</evidence>
<dbReference type="AlphaFoldDB" id="A0A419S4H7"/>
<dbReference type="OrthoDB" id="799741at2"/>
<dbReference type="Proteomes" id="UP000283433">
    <property type="component" value="Unassembled WGS sequence"/>
</dbReference>
<organism evidence="2 3">
    <name type="scientific">Pelobium manganitolerans</name>
    <dbReference type="NCBI Taxonomy" id="1842495"/>
    <lineage>
        <taxon>Bacteria</taxon>
        <taxon>Pseudomonadati</taxon>
        <taxon>Bacteroidota</taxon>
        <taxon>Sphingobacteriia</taxon>
        <taxon>Sphingobacteriales</taxon>
        <taxon>Sphingobacteriaceae</taxon>
        <taxon>Pelobium</taxon>
    </lineage>
</organism>
<feature type="region of interest" description="Disordered" evidence="1">
    <location>
        <begin position="1"/>
        <end position="65"/>
    </location>
</feature>
<comment type="caution">
    <text evidence="2">The sequence shown here is derived from an EMBL/GenBank/DDBJ whole genome shotgun (WGS) entry which is preliminary data.</text>
</comment>
<dbReference type="EMBL" id="MBTA01000025">
    <property type="protein sequence ID" value="RKD15029.1"/>
    <property type="molecule type" value="Genomic_DNA"/>
</dbReference>
<proteinExistence type="predicted"/>
<feature type="compositionally biased region" description="Basic and acidic residues" evidence="1">
    <location>
        <begin position="25"/>
        <end position="47"/>
    </location>
</feature>